<dbReference type="OrthoDB" id="9812754at2"/>
<comment type="caution">
    <text evidence="2">The sequence shown here is derived from an EMBL/GenBank/DDBJ whole genome shotgun (WGS) entry which is preliminary data.</text>
</comment>
<keyword evidence="3" id="KW-1185">Reference proteome</keyword>
<dbReference type="Gene3D" id="3.30.70.100">
    <property type="match status" value="1"/>
</dbReference>
<reference evidence="2 3" key="1">
    <citation type="submission" date="2017-10" db="EMBL/GenBank/DDBJ databases">
        <title>Nyctiphanis sp. nov., isolated from the stomach of the euphausiid Nyctiphanes simplex (Hansen, 1911) in the Gulf of California.</title>
        <authorList>
            <person name="Gomez-Gil B."/>
            <person name="Aguilar-Mendez M."/>
            <person name="Lopez-Cortes A."/>
            <person name="Gomez-Gutierrez J."/>
            <person name="Roque A."/>
            <person name="Lang E."/>
            <person name="Gonzalez-Castillo A."/>
        </authorList>
    </citation>
    <scope>NUCLEOTIDE SEQUENCE [LARGE SCALE GENOMIC DNA]</scope>
    <source>
        <strain evidence="2 3">CAIM 600</strain>
    </source>
</reference>
<dbReference type="Pfam" id="PF03992">
    <property type="entry name" value="ABM"/>
    <property type="match status" value="1"/>
</dbReference>
<evidence type="ECO:0000259" key="1">
    <source>
        <dbReference type="PROSITE" id="PS51725"/>
    </source>
</evidence>
<dbReference type="InterPro" id="IPR007138">
    <property type="entry name" value="ABM_dom"/>
</dbReference>
<dbReference type="AlphaFoldDB" id="A0A4Q0YVB9"/>
<name>A0A4Q0YVB9_9GAMM</name>
<proteinExistence type="predicted"/>
<accession>A0A4Q0YVB9</accession>
<keyword evidence="2" id="KW-0503">Monooxygenase</keyword>
<keyword evidence="2" id="KW-0560">Oxidoreductase</keyword>
<organism evidence="2 3">
    <name type="scientific">Veronia nyctiphanis</name>
    <dbReference type="NCBI Taxonomy" id="1278244"/>
    <lineage>
        <taxon>Bacteria</taxon>
        <taxon>Pseudomonadati</taxon>
        <taxon>Pseudomonadota</taxon>
        <taxon>Gammaproteobacteria</taxon>
        <taxon>Vibrionales</taxon>
        <taxon>Vibrionaceae</taxon>
        <taxon>Veronia</taxon>
    </lineage>
</organism>
<dbReference type="InterPro" id="IPR011008">
    <property type="entry name" value="Dimeric_a/b-barrel"/>
</dbReference>
<dbReference type="GO" id="GO:0005829">
    <property type="term" value="C:cytosol"/>
    <property type="evidence" value="ECO:0007669"/>
    <property type="project" value="TreeGrafter"/>
</dbReference>
<evidence type="ECO:0000313" key="3">
    <source>
        <dbReference type="Proteomes" id="UP000290287"/>
    </source>
</evidence>
<dbReference type="InterPro" id="IPR050744">
    <property type="entry name" value="AI-2_Isomerase_LsrG"/>
</dbReference>
<dbReference type="Proteomes" id="UP000290287">
    <property type="component" value="Unassembled WGS sequence"/>
</dbReference>
<dbReference type="SUPFAM" id="SSF54909">
    <property type="entry name" value="Dimeric alpha+beta barrel"/>
    <property type="match status" value="1"/>
</dbReference>
<feature type="domain" description="ABM" evidence="1">
    <location>
        <begin position="4"/>
        <end position="94"/>
    </location>
</feature>
<evidence type="ECO:0000313" key="2">
    <source>
        <dbReference type="EMBL" id="RXJ73079.1"/>
    </source>
</evidence>
<dbReference type="EMBL" id="PEIB01000013">
    <property type="protein sequence ID" value="RXJ73079.1"/>
    <property type="molecule type" value="Genomic_DNA"/>
</dbReference>
<dbReference type="PANTHER" id="PTHR33336">
    <property type="entry name" value="QUINOL MONOOXYGENASE YGIN-RELATED"/>
    <property type="match status" value="1"/>
</dbReference>
<protein>
    <submittedName>
        <fullName evidence="2">Antibiotic biosynthesis monooxygenase</fullName>
    </submittedName>
</protein>
<dbReference type="PROSITE" id="PS51725">
    <property type="entry name" value="ABM"/>
    <property type="match status" value="1"/>
</dbReference>
<dbReference type="PANTHER" id="PTHR33336:SF3">
    <property type="entry name" value="ABM DOMAIN-CONTAINING PROTEIN"/>
    <property type="match status" value="1"/>
</dbReference>
<sequence>MYCIVVKNQIVTGEEDAYLKAMLENAEASVRDEPGCLTFDVVAARDEESTFYLYEVYRDQEALAEHKQTAHYLKSREQIHGLVVDQSVLRADVVALNSVKSVAGNTETKSKG</sequence>
<dbReference type="GO" id="GO:0004497">
    <property type="term" value="F:monooxygenase activity"/>
    <property type="evidence" value="ECO:0007669"/>
    <property type="project" value="UniProtKB-KW"/>
</dbReference>
<gene>
    <name evidence="2" type="ORF">CS022_12320</name>
</gene>